<organism evidence="2 3">
    <name type="scientific">Nitrosopumilus zosterae</name>
    <dbReference type="NCBI Taxonomy" id="718286"/>
    <lineage>
        <taxon>Archaea</taxon>
        <taxon>Nitrososphaerota</taxon>
        <taxon>Nitrososphaeria</taxon>
        <taxon>Nitrosopumilales</taxon>
        <taxon>Nitrosopumilaceae</taxon>
        <taxon>Nitrosopumilus</taxon>
    </lineage>
</organism>
<comment type="caution">
    <text evidence="2">The sequence shown here is derived from an EMBL/GenBank/DDBJ whole genome shotgun (WGS) entry which is preliminary data.</text>
</comment>
<dbReference type="InterPro" id="IPR051849">
    <property type="entry name" value="GAG-degrading_sulfatase"/>
</dbReference>
<proteinExistence type="predicted"/>
<dbReference type="InterPro" id="IPR000917">
    <property type="entry name" value="Sulfatase_N"/>
</dbReference>
<evidence type="ECO:0000259" key="1">
    <source>
        <dbReference type="Pfam" id="PF00884"/>
    </source>
</evidence>
<dbReference type="EMBL" id="BGKI01000012">
    <property type="protein sequence ID" value="GBH35148.1"/>
    <property type="molecule type" value="Genomic_DNA"/>
</dbReference>
<dbReference type="OrthoDB" id="3164at2157"/>
<keyword evidence="3" id="KW-1185">Reference proteome</keyword>
<evidence type="ECO:0000313" key="2">
    <source>
        <dbReference type="EMBL" id="GBH35148.1"/>
    </source>
</evidence>
<dbReference type="PANTHER" id="PTHR46615:SF1">
    <property type="entry name" value="ARYLSULFATASE K"/>
    <property type="match status" value="1"/>
</dbReference>
<dbReference type="SUPFAM" id="SSF53649">
    <property type="entry name" value="Alkaline phosphatase-like"/>
    <property type="match status" value="1"/>
</dbReference>
<sequence length="449" mass="51384">MKPNILLLTIDSLRADKIYGKNKSSLTPNIDNLIKNGLCFTQAISTSDTTGLSIGSLVTAKYPFKTGITHFSYDNNTQTYFQILKDNGYKIYATIPDSSFFLKMTANMTETDAYVYDKRESWLQLVGGIGEQIVKRLEKNLTEPWFYYIHLMDLHAPFYVPKEFDSEKFGKTPYDRMISAIDSWIGKFFEKIDLKKTLLIISADHGDHIPVVDDWGKIPKVNILLKKGKQKLPILEPLGLRLFVAYQSLKRKYKSAKLSKELSDRELIALEGRGQNHLFDELIRIPLIFTGFGINYPKIITNQVKQVDIFPTIVDLVEISSNIKNIDGQSLVPLISNPSQKDSYTYIETGARNFKNAKNPTLHGNIIGLRTPKYKYWRSRNDSTKNVTLYDLENDPNEENNIAEKNQSVVISMEEIIVNMKKNSIPIKYEISKDDEGAIEEELKKMGYM</sequence>
<accession>A0A2S2KUM3</accession>
<name>A0A2S2KUM3_9ARCH</name>
<dbReference type="AlphaFoldDB" id="A0A2S2KUM3"/>
<dbReference type="Proteomes" id="UP000245829">
    <property type="component" value="Unassembled WGS sequence"/>
</dbReference>
<dbReference type="GeneID" id="76210169"/>
<dbReference type="GO" id="GO:0015024">
    <property type="term" value="F:glucuronate-2-sulfatase activity"/>
    <property type="evidence" value="ECO:0007669"/>
    <property type="project" value="TreeGrafter"/>
</dbReference>
<dbReference type="PANTHER" id="PTHR46615">
    <property type="entry name" value="ARYLSULFATASE K"/>
    <property type="match status" value="1"/>
</dbReference>
<dbReference type="InterPro" id="IPR017850">
    <property type="entry name" value="Alkaline_phosphatase_core_sf"/>
</dbReference>
<evidence type="ECO:0000313" key="3">
    <source>
        <dbReference type="Proteomes" id="UP000245829"/>
    </source>
</evidence>
<reference evidence="2 3" key="1">
    <citation type="submission" date="2018-05" db="EMBL/GenBank/DDBJ databases">
        <title>genome sequencing of Nitrosopumilus sp. NM25.</title>
        <authorList>
            <person name="Mori K."/>
            <person name="Nakagawa T."/>
        </authorList>
    </citation>
    <scope>NUCLEOTIDE SEQUENCE [LARGE SCALE GENOMIC DNA]</scope>
    <source>
        <strain evidence="2 3">NM25</strain>
    </source>
</reference>
<dbReference type="GO" id="GO:0004065">
    <property type="term" value="F:arylsulfatase activity"/>
    <property type="evidence" value="ECO:0007669"/>
    <property type="project" value="TreeGrafter"/>
</dbReference>
<gene>
    <name evidence="2" type="ORF">NZNM25_19390</name>
</gene>
<dbReference type="Gene3D" id="3.40.720.10">
    <property type="entry name" value="Alkaline Phosphatase, subunit A"/>
    <property type="match status" value="2"/>
</dbReference>
<protein>
    <submittedName>
        <fullName evidence="2">Iduronate-2-sulfatase</fullName>
    </submittedName>
</protein>
<dbReference type="RefSeq" id="WP_109877751.1">
    <property type="nucleotide sequence ID" value="NZ_AP026695.1"/>
</dbReference>
<dbReference type="Pfam" id="PF00884">
    <property type="entry name" value="Sulfatase"/>
    <property type="match status" value="1"/>
</dbReference>
<feature type="domain" description="Sulfatase N-terminal" evidence="1">
    <location>
        <begin position="3"/>
        <end position="318"/>
    </location>
</feature>